<dbReference type="PANTHER" id="PTHR12876:SF35">
    <property type="entry name" value="LD08718P-RELATED"/>
    <property type="match status" value="1"/>
</dbReference>
<dbReference type="InterPro" id="IPR021869">
    <property type="entry name" value="RNase_Zc3h12_NYN"/>
</dbReference>
<dbReference type="GO" id="GO:0036464">
    <property type="term" value="C:cytoplasmic ribonucleoprotein granule"/>
    <property type="evidence" value="ECO:0007669"/>
    <property type="project" value="TreeGrafter"/>
</dbReference>
<dbReference type="InterPro" id="IPR056629">
    <property type="entry name" value="KH_N4BP1_1st"/>
</dbReference>
<protein>
    <submittedName>
        <fullName evidence="6">Uncharacterized protein</fullName>
    </submittedName>
</protein>
<dbReference type="KEGG" id="obi:106871285"/>
<sequence length="775" mass="87844">MAQNLTKAADFIVENKHLNEIEKNRSKIENYFNIKLYDTISNNKENKNKNFKWIRVEGDEEEDCRNAKEYILAITDPAETKYMTVAKEIQSISSWKYFETIEKQTRAYIEFYRDNFLKICGSSLSVALALSILEDKLGPYQQLTPPQFKSGDIDESKSFRSSALSIDHSAIVNSIMKNNVQLPDLIASSGFRSDNDANCKLSDEHFLENLVISNGASSTPPKCDTVNGQLLVNKPLPSRKEALSAERLDFFRNLAKQIGHEDPDIQDALKIASEDTKPSDFIRLLNSIKEDREIAETEDCDCEEFHATESNLGAKSSLPDSYVKMLLNDYEEESELSSIEELKRRNQARQRCLREHTLNGKSCPVTPPQQQPFPQIEHLKMKKTKKKTSKQPENFANPSPTYPLYPQPPPLLGTDRDILPSVANANPQIPGHQLYLNRDVDNQYTPCCKGTPPKASSTSGSMAKSKNIPVAQSDNRRTASNVQQPKPLIGRIDTGSPNSGMSPVVNDKLRYIVVDGSNIAMTHGNGKFSCRGIQIVVNYFISLGHNVMAFVPQHKFYTPNSSNNILDQDILYRLKEQGRLAVTPSRKIQKKLINCYDDRFILDLAEREDGIVVSNDQYRDLIEEKPSWREIIEKRLLMYTFVQDNFMLPADPLGRDGPTLEEFLSKTPKETNSTPKKSSRPPARQSYNYSTVASMRTCPQGVQRNKPAGIRPQATNSHSDALPLRTKDESDILYRELKAVFPEDSQDSTLWKILDDNPTERNLMQLSDKFLGEYF</sequence>
<reference evidence="6" key="1">
    <citation type="submission" date="2015-07" db="EMBL/GenBank/DDBJ databases">
        <title>MeaNS - Measles Nucleotide Surveillance Program.</title>
        <authorList>
            <person name="Tran T."/>
            <person name="Druce J."/>
        </authorList>
    </citation>
    <scope>NUCLEOTIDE SEQUENCE</scope>
    <source>
        <strain evidence="6">UCB-OBI-ISO-001</strain>
        <tissue evidence="6">Gonad</tissue>
    </source>
</reference>
<dbReference type="GO" id="GO:0003729">
    <property type="term" value="F:mRNA binding"/>
    <property type="evidence" value="ECO:0007669"/>
    <property type="project" value="TreeGrafter"/>
</dbReference>
<dbReference type="GO" id="GO:0005634">
    <property type="term" value="C:nucleus"/>
    <property type="evidence" value="ECO:0007669"/>
    <property type="project" value="TreeGrafter"/>
</dbReference>
<dbReference type="FunFam" id="3.40.50.11980:FF:000001">
    <property type="entry name" value="ZC3H12A isoform 1"/>
    <property type="match status" value="1"/>
</dbReference>
<dbReference type="Pfam" id="PF23054">
    <property type="entry name" value="UBA_N4BP1_C"/>
    <property type="match status" value="1"/>
</dbReference>
<feature type="region of interest" description="Disordered" evidence="2">
    <location>
        <begin position="385"/>
        <end position="404"/>
    </location>
</feature>
<dbReference type="PANTHER" id="PTHR12876">
    <property type="entry name" value="N4BP1-RELATED"/>
    <property type="match status" value="1"/>
</dbReference>
<dbReference type="InterPro" id="IPR051101">
    <property type="entry name" value="ZC3H12/N4BP1_RNase_Reg"/>
</dbReference>
<dbReference type="AlphaFoldDB" id="A0A0L8HE49"/>
<organism evidence="6">
    <name type="scientific">Octopus bimaculoides</name>
    <name type="common">California two-spotted octopus</name>
    <dbReference type="NCBI Taxonomy" id="37653"/>
    <lineage>
        <taxon>Eukaryota</taxon>
        <taxon>Metazoa</taxon>
        <taxon>Spiralia</taxon>
        <taxon>Lophotrochozoa</taxon>
        <taxon>Mollusca</taxon>
        <taxon>Cephalopoda</taxon>
        <taxon>Coleoidea</taxon>
        <taxon>Octopodiformes</taxon>
        <taxon>Octopoda</taxon>
        <taxon>Incirrata</taxon>
        <taxon>Octopodidae</taxon>
        <taxon>Octopus</taxon>
    </lineage>
</organism>
<feature type="region of interest" description="Disordered" evidence="2">
    <location>
        <begin position="657"/>
        <end position="686"/>
    </location>
</feature>
<name>A0A0L8HE49_OCTBM</name>
<dbReference type="OrthoDB" id="392925at2759"/>
<comment type="similarity">
    <text evidence="1">Belongs to the N4BP1 family.</text>
</comment>
<accession>A0A0L8HE49</accession>
<dbReference type="GO" id="GO:0004521">
    <property type="term" value="F:RNA endonuclease activity"/>
    <property type="evidence" value="ECO:0007669"/>
    <property type="project" value="TreeGrafter"/>
</dbReference>
<evidence type="ECO:0000313" key="6">
    <source>
        <dbReference type="EMBL" id="KOF87452.1"/>
    </source>
</evidence>
<evidence type="ECO:0000256" key="1">
    <source>
        <dbReference type="ARBA" id="ARBA00038274"/>
    </source>
</evidence>
<feature type="domain" description="RNase NYN" evidence="3">
    <location>
        <begin position="509"/>
        <end position="662"/>
    </location>
</feature>
<proteinExistence type="inferred from homology"/>
<dbReference type="InterPro" id="IPR056578">
    <property type="entry name" value="UBA_N4BP1_C"/>
</dbReference>
<dbReference type="CDD" id="cd09032">
    <property type="entry name" value="KH-I_N4BP1_like_rpt1"/>
    <property type="match status" value="1"/>
</dbReference>
<evidence type="ECO:0000259" key="3">
    <source>
        <dbReference type="Pfam" id="PF11977"/>
    </source>
</evidence>
<dbReference type="STRING" id="37653.A0A0L8HE49"/>
<dbReference type="CDD" id="cd18719">
    <property type="entry name" value="PIN_Zc3h12a-N4BP1-like"/>
    <property type="match status" value="1"/>
</dbReference>
<feature type="domain" description="N4BP1 C-terminal UBA" evidence="5">
    <location>
        <begin position="725"/>
        <end position="768"/>
    </location>
</feature>
<evidence type="ECO:0000256" key="2">
    <source>
        <dbReference type="SAM" id="MobiDB-lite"/>
    </source>
</evidence>
<feature type="compositionally biased region" description="Polar residues" evidence="2">
    <location>
        <begin position="454"/>
        <end position="484"/>
    </location>
</feature>
<evidence type="ECO:0000259" key="4">
    <source>
        <dbReference type="Pfam" id="PF23050"/>
    </source>
</evidence>
<feature type="region of interest" description="Disordered" evidence="2">
    <location>
        <begin position="450"/>
        <end position="500"/>
    </location>
</feature>
<dbReference type="EMBL" id="KQ418413">
    <property type="protein sequence ID" value="KOF87452.1"/>
    <property type="molecule type" value="Genomic_DNA"/>
</dbReference>
<evidence type="ECO:0000259" key="5">
    <source>
        <dbReference type="Pfam" id="PF23054"/>
    </source>
</evidence>
<dbReference type="Pfam" id="PF11977">
    <property type="entry name" value="RNase_Zc3h12a"/>
    <property type="match status" value="1"/>
</dbReference>
<dbReference type="EMBL" id="KQ418413">
    <property type="protein sequence ID" value="KOF87451.1"/>
    <property type="molecule type" value="Genomic_DNA"/>
</dbReference>
<feature type="domain" description="N4BP1 first type I KH-domain" evidence="4">
    <location>
        <begin position="10"/>
        <end position="74"/>
    </location>
</feature>
<gene>
    <name evidence="6" type="ORF">OCBIM_22016865mg</name>
</gene>
<dbReference type="Pfam" id="PF23050">
    <property type="entry name" value="KH_N4BP1_1st"/>
    <property type="match status" value="1"/>
</dbReference>
<dbReference type="Gene3D" id="3.40.50.11980">
    <property type="match status" value="1"/>
</dbReference>